<gene>
    <name evidence="2" type="ORF">HMPREF3222_02350</name>
</gene>
<sequence length="299" mass="35019">MNKIMPNIKGKKNIRIKGHGSFYLREGWITKGLKEIKRNPYVFSDKNAADILGVGSNMVSAIKYWITTLGLVESKVGENRKTKYVLSNLGKIIYEKDLYIEERFTLWILHYMLVKNQNSATTWNLVFNNFDVKEFSKDELFNFLNLEYTRLVGEGEFSVKSLNDDCTCLLKTYYSDNENLNPEENLICPFSELNILERKKNRFDKYVYTKLKINKAKLNPLVILYVLNDRSKKGSTTIDRLIEEENNIGKVFNLDRNEVNEYLDILEKQGYIEINRTAGLNTVYVKTNNNILNQYYDKE</sequence>
<organism evidence="2 3">
    <name type="scientific">Clostridium perfringens</name>
    <dbReference type="NCBI Taxonomy" id="1502"/>
    <lineage>
        <taxon>Bacteria</taxon>
        <taxon>Bacillati</taxon>
        <taxon>Bacillota</taxon>
        <taxon>Clostridia</taxon>
        <taxon>Eubacteriales</taxon>
        <taxon>Clostridiaceae</taxon>
        <taxon>Clostridium</taxon>
    </lineage>
</organism>
<dbReference type="PATRIC" id="fig|1502.174.peg.2364"/>
<reference evidence="2 3" key="1">
    <citation type="submission" date="2016-01" db="EMBL/GenBank/DDBJ databases">
        <authorList>
            <person name="Oliw E.H."/>
        </authorList>
    </citation>
    <scope>NUCLEOTIDE SEQUENCE [LARGE SCALE GENOMIC DNA]</scope>
    <source>
        <strain evidence="2 3">MJR7757A</strain>
    </source>
</reference>
<dbReference type="Pfam" id="PF13182">
    <property type="entry name" value="DUF4007"/>
    <property type="match status" value="1"/>
</dbReference>
<evidence type="ECO:0000313" key="2">
    <source>
        <dbReference type="EMBL" id="KXA08555.1"/>
    </source>
</evidence>
<name>A0A133MWY3_CLOPF</name>
<comment type="caution">
    <text evidence="2">The sequence shown here is derived from an EMBL/GenBank/DDBJ whole genome shotgun (WGS) entry which is preliminary data.</text>
</comment>
<dbReference type="InterPro" id="IPR025248">
    <property type="entry name" value="DUF4007"/>
</dbReference>
<feature type="domain" description="DUF4007" evidence="1">
    <location>
        <begin position="18"/>
        <end position="296"/>
    </location>
</feature>
<dbReference type="EMBL" id="LRPU01000138">
    <property type="protein sequence ID" value="KXA08555.1"/>
    <property type="molecule type" value="Genomic_DNA"/>
</dbReference>
<dbReference type="Proteomes" id="UP000070646">
    <property type="component" value="Unassembled WGS sequence"/>
</dbReference>
<protein>
    <recommendedName>
        <fullName evidence="1">DUF4007 domain-containing protein</fullName>
    </recommendedName>
</protein>
<accession>A0A133MWY3</accession>
<dbReference type="AlphaFoldDB" id="A0A133MWY3"/>
<evidence type="ECO:0000313" key="3">
    <source>
        <dbReference type="Proteomes" id="UP000070646"/>
    </source>
</evidence>
<evidence type="ECO:0000259" key="1">
    <source>
        <dbReference type="Pfam" id="PF13182"/>
    </source>
</evidence>
<proteinExistence type="predicted"/>